<comment type="caution">
    <text evidence="1">The sequence shown here is derived from an EMBL/GenBank/DDBJ whole genome shotgun (WGS) entry which is preliminary data.</text>
</comment>
<reference evidence="1" key="1">
    <citation type="submission" date="2021-03" db="EMBL/GenBank/DDBJ databases">
        <title>Draft genome sequence of rust myrtle Austropuccinia psidii MF-1, a brazilian biotype.</title>
        <authorList>
            <person name="Quecine M.C."/>
            <person name="Pachon D.M.R."/>
            <person name="Bonatelli M.L."/>
            <person name="Correr F.H."/>
            <person name="Franceschini L.M."/>
            <person name="Leite T.F."/>
            <person name="Margarido G.R.A."/>
            <person name="Almeida C.A."/>
            <person name="Ferrarezi J.A."/>
            <person name="Labate C.A."/>
        </authorList>
    </citation>
    <scope>NUCLEOTIDE SEQUENCE</scope>
    <source>
        <strain evidence="1">MF-1</strain>
    </source>
</reference>
<name>A0A9Q3PJT9_9BASI</name>
<dbReference type="EMBL" id="AVOT02075718">
    <property type="protein sequence ID" value="MBW0564364.1"/>
    <property type="molecule type" value="Genomic_DNA"/>
</dbReference>
<organism evidence="1 2">
    <name type="scientific">Austropuccinia psidii MF-1</name>
    <dbReference type="NCBI Taxonomy" id="1389203"/>
    <lineage>
        <taxon>Eukaryota</taxon>
        <taxon>Fungi</taxon>
        <taxon>Dikarya</taxon>
        <taxon>Basidiomycota</taxon>
        <taxon>Pucciniomycotina</taxon>
        <taxon>Pucciniomycetes</taxon>
        <taxon>Pucciniales</taxon>
        <taxon>Sphaerophragmiaceae</taxon>
        <taxon>Austropuccinia</taxon>
    </lineage>
</organism>
<proteinExistence type="predicted"/>
<accession>A0A9Q3PJT9</accession>
<dbReference type="AlphaFoldDB" id="A0A9Q3PJT9"/>
<keyword evidence="2" id="KW-1185">Reference proteome</keyword>
<evidence type="ECO:0000313" key="2">
    <source>
        <dbReference type="Proteomes" id="UP000765509"/>
    </source>
</evidence>
<sequence length="88" mass="9669">MHPFDAPFWGALPTYGTDAGVIQVNVRTNNDWPHLFIAPAHCQAATCFHMHPPTGHTQANFTSLEDLLLPVCRPAICLVGCIIPGYDR</sequence>
<gene>
    <name evidence="1" type="ORF">O181_104079</name>
</gene>
<protein>
    <submittedName>
        <fullName evidence="1">Uncharacterized protein</fullName>
    </submittedName>
</protein>
<dbReference type="Proteomes" id="UP000765509">
    <property type="component" value="Unassembled WGS sequence"/>
</dbReference>
<evidence type="ECO:0000313" key="1">
    <source>
        <dbReference type="EMBL" id="MBW0564364.1"/>
    </source>
</evidence>